<organism evidence="2 3">
    <name type="scientific">Mycena citricolor</name>
    <dbReference type="NCBI Taxonomy" id="2018698"/>
    <lineage>
        <taxon>Eukaryota</taxon>
        <taxon>Fungi</taxon>
        <taxon>Dikarya</taxon>
        <taxon>Basidiomycota</taxon>
        <taxon>Agaricomycotina</taxon>
        <taxon>Agaricomycetes</taxon>
        <taxon>Agaricomycetidae</taxon>
        <taxon>Agaricales</taxon>
        <taxon>Marasmiineae</taxon>
        <taxon>Mycenaceae</taxon>
        <taxon>Mycena</taxon>
    </lineage>
</organism>
<comment type="caution">
    <text evidence="2">The sequence shown here is derived from an EMBL/GenBank/DDBJ whole genome shotgun (WGS) entry which is preliminary data.</text>
</comment>
<keyword evidence="3" id="KW-1185">Reference proteome</keyword>
<feature type="compositionally biased region" description="Basic and acidic residues" evidence="1">
    <location>
        <begin position="1"/>
        <end position="22"/>
    </location>
</feature>
<dbReference type="AlphaFoldDB" id="A0AAD2Q5U7"/>
<evidence type="ECO:0000256" key="1">
    <source>
        <dbReference type="SAM" id="MobiDB-lite"/>
    </source>
</evidence>
<feature type="region of interest" description="Disordered" evidence="1">
    <location>
        <begin position="49"/>
        <end position="68"/>
    </location>
</feature>
<accession>A0AAD2Q5U7</accession>
<dbReference type="EMBL" id="CAVNYO010000434">
    <property type="protein sequence ID" value="CAK5279070.1"/>
    <property type="molecule type" value="Genomic_DNA"/>
</dbReference>
<feature type="region of interest" description="Disordered" evidence="1">
    <location>
        <begin position="1"/>
        <end position="27"/>
    </location>
</feature>
<feature type="non-terminal residue" evidence="2">
    <location>
        <position position="68"/>
    </location>
</feature>
<protein>
    <submittedName>
        <fullName evidence="2">Uncharacterized protein</fullName>
    </submittedName>
</protein>
<proteinExistence type="predicted"/>
<feature type="non-terminal residue" evidence="2">
    <location>
        <position position="1"/>
    </location>
</feature>
<reference evidence="2" key="1">
    <citation type="submission" date="2023-11" db="EMBL/GenBank/DDBJ databases">
        <authorList>
            <person name="De Vega J J."/>
            <person name="De Vega J J."/>
        </authorList>
    </citation>
    <scope>NUCLEOTIDE SEQUENCE</scope>
</reference>
<name>A0AAD2Q5U7_9AGAR</name>
<sequence>TSKDRKQTRDAHGTERGKEKIRPTGQHPFCARYEDACSMSAAWPMEWRIRPSADPTSSARGTRKKRVM</sequence>
<evidence type="ECO:0000313" key="3">
    <source>
        <dbReference type="Proteomes" id="UP001295794"/>
    </source>
</evidence>
<evidence type="ECO:0000313" key="2">
    <source>
        <dbReference type="EMBL" id="CAK5279070.1"/>
    </source>
</evidence>
<dbReference type="Proteomes" id="UP001295794">
    <property type="component" value="Unassembled WGS sequence"/>
</dbReference>
<gene>
    <name evidence="2" type="ORF">MYCIT1_LOCUS28885</name>
</gene>